<evidence type="ECO:0000256" key="2">
    <source>
        <dbReference type="ARBA" id="ARBA00007935"/>
    </source>
</evidence>
<comment type="subcellular location">
    <subcellularLocation>
        <location evidence="1">Cell membrane</location>
        <topology evidence="1">Multi-pass membrane protein</topology>
    </subcellularLocation>
</comment>
<reference evidence="9" key="1">
    <citation type="submission" date="2021-04" db="EMBL/GenBank/DDBJ databases">
        <title>Proteiniclasticum sedimins sp. nov., an obligate anaerobic bacterium isolated from anaerobic sludge.</title>
        <authorList>
            <person name="Liu J."/>
        </authorList>
    </citation>
    <scope>NUCLEOTIDE SEQUENCE</scope>
    <source>
        <strain evidence="9">BAD-10</strain>
    </source>
</reference>
<keyword evidence="3" id="KW-0813">Transport</keyword>
<dbReference type="Pfam" id="PF01032">
    <property type="entry name" value="FecCD"/>
    <property type="match status" value="1"/>
</dbReference>
<dbReference type="GO" id="GO:0022857">
    <property type="term" value="F:transmembrane transporter activity"/>
    <property type="evidence" value="ECO:0007669"/>
    <property type="project" value="InterPro"/>
</dbReference>
<feature type="transmembrane region" description="Helical" evidence="8">
    <location>
        <begin position="60"/>
        <end position="79"/>
    </location>
</feature>
<protein>
    <submittedName>
        <fullName evidence="9">Iron ABC transporter permease</fullName>
    </submittedName>
</protein>
<name>A0A941HQI0_9CLOT</name>
<dbReference type="GO" id="GO:0033214">
    <property type="term" value="P:siderophore-iron import into cell"/>
    <property type="evidence" value="ECO:0007669"/>
    <property type="project" value="TreeGrafter"/>
</dbReference>
<dbReference type="PANTHER" id="PTHR30472:SF25">
    <property type="entry name" value="ABC TRANSPORTER PERMEASE PROTEIN MJ0876-RELATED"/>
    <property type="match status" value="1"/>
</dbReference>
<dbReference type="PANTHER" id="PTHR30472">
    <property type="entry name" value="FERRIC ENTEROBACTIN TRANSPORT SYSTEM PERMEASE PROTEIN"/>
    <property type="match status" value="1"/>
</dbReference>
<evidence type="ECO:0000256" key="6">
    <source>
        <dbReference type="ARBA" id="ARBA00022989"/>
    </source>
</evidence>
<keyword evidence="10" id="KW-1185">Reference proteome</keyword>
<gene>
    <name evidence="9" type="ORF">KCG48_08925</name>
</gene>
<feature type="transmembrane region" description="Helical" evidence="8">
    <location>
        <begin position="143"/>
        <end position="164"/>
    </location>
</feature>
<keyword evidence="4" id="KW-1003">Cell membrane</keyword>
<evidence type="ECO:0000256" key="3">
    <source>
        <dbReference type="ARBA" id="ARBA00022448"/>
    </source>
</evidence>
<evidence type="ECO:0000313" key="10">
    <source>
        <dbReference type="Proteomes" id="UP000675379"/>
    </source>
</evidence>
<proteinExistence type="inferred from homology"/>
<keyword evidence="6 8" id="KW-1133">Transmembrane helix</keyword>
<dbReference type="InterPro" id="IPR037294">
    <property type="entry name" value="ABC_BtuC-like"/>
</dbReference>
<accession>A0A941HQI0</accession>
<evidence type="ECO:0000256" key="8">
    <source>
        <dbReference type="SAM" id="Phobius"/>
    </source>
</evidence>
<feature type="transmembrane region" description="Helical" evidence="8">
    <location>
        <begin position="176"/>
        <end position="207"/>
    </location>
</feature>
<dbReference type="RefSeq" id="WP_211801423.1">
    <property type="nucleotide sequence ID" value="NZ_JAGSCS010000011.1"/>
</dbReference>
<evidence type="ECO:0000256" key="5">
    <source>
        <dbReference type="ARBA" id="ARBA00022692"/>
    </source>
</evidence>
<comment type="similarity">
    <text evidence="2">Belongs to the binding-protein-dependent transport system permease family. FecCD subfamily.</text>
</comment>
<dbReference type="AlphaFoldDB" id="A0A941HQI0"/>
<dbReference type="Proteomes" id="UP000675379">
    <property type="component" value="Unassembled WGS sequence"/>
</dbReference>
<comment type="caution">
    <text evidence="9">The sequence shown here is derived from an EMBL/GenBank/DDBJ whole genome shotgun (WGS) entry which is preliminary data.</text>
</comment>
<keyword evidence="5 8" id="KW-0812">Transmembrane</keyword>
<dbReference type="SUPFAM" id="SSF81345">
    <property type="entry name" value="ABC transporter involved in vitamin B12 uptake, BtuC"/>
    <property type="match status" value="1"/>
</dbReference>
<organism evidence="9 10">
    <name type="scientific">Proteiniclasticum sediminis</name>
    <dbReference type="NCBI Taxonomy" id="2804028"/>
    <lineage>
        <taxon>Bacteria</taxon>
        <taxon>Bacillati</taxon>
        <taxon>Bacillota</taxon>
        <taxon>Clostridia</taxon>
        <taxon>Eubacteriales</taxon>
        <taxon>Clostridiaceae</taxon>
        <taxon>Proteiniclasticum</taxon>
    </lineage>
</organism>
<feature type="transmembrane region" description="Helical" evidence="8">
    <location>
        <begin position="100"/>
        <end position="131"/>
    </location>
</feature>
<sequence>MEKKLKKTVIFLLISTLSLLFLSLEVGKYEVSLTSMILGKMTDPLDYQVFYQLRLPRTLMALYAGFALSLVGAFMQTIFKNPLASPDIMGVSSGASAGAALGIILGGGGFLTVTSGALVGALLAISLAVYLTRGRFSQQLASFVVAGVAVNALAQSVLMLMKLMADPENQLSAIEFWLMGGLGAVTLGKVSLGLLGSLPALILLLFLGRQVGILSLSDGEAQALGVSLKIIRPVILFLSALVVASLISITGIISFIGLVAPHLARLLLRTNNRNTWIVAGLLGGNLLLVSDILARTLTYAEIPVSILTSLLGAPILIILMRGKGKL</sequence>
<evidence type="ECO:0000256" key="4">
    <source>
        <dbReference type="ARBA" id="ARBA00022475"/>
    </source>
</evidence>
<dbReference type="Gene3D" id="1.10.3470.10">
    <property type="entry name" value="ABC transporter involved in vitamin B12 uptake, BtuC"/>
    <property type="match status" value="1"/>
</dbReference>
<dbReference type="CDD" id="cd06550">
    <property type="entry name" value="TM_ABC_iron-siderophores_like"/>
    <property type="match status" value="1"/>
</dbReference>
<dbReference type="EMBL" id="JAGSCS010000011">
    <property type="protein sequence ID" value="MBR0576461.1"/>
    <property type="molecule type" value="Genomic_DNA"/>
</dbReference>
<evidence type="ECO:0000313" key="9">
    <source>
        <dbReference type="EMBL" id="MBR0576461.1"/>
    </source>
</evidence>
<feature type="transmembrane region" description="Helical" evidence="8">
    <location>
        <begin position="300"/>
        <end position="320"/>
    </location>
</feature>
<evidence type="ECO:0000256" key="1">
    <source>
        <dbReference type="ARBA" id="ARBA00004651"/>
    </source>
</evidence>
<dbReference type="GO" id="GO:0005886">
    <property type="term" value="C:plasma membrane"/>
    <property type="evidence" value="ECO:0007669"/>
    <property type="project" value="UniProtKB-SubCell"/>
</dbReference>
<feature type="transmembrane region" description="Helical" evidence="8">
    <location>
        <begin position="234"/>
        <end position="264"/>
    </location>
</feature>
<dbReference type="InterPro" id="IPR000522">
    <property type="entry name" value="ABC_transptr_permease_BtuC"/>
</dbReference>
<evidence type="ECO:0000256" key="7">
    <source>
        <dbReference type="ARBA" id="ARBA00023136"/>
    </source>
</evidence>
<keyword evidence="7 8" id="KW-0472">Membrane</keyword>